<dbReference type="EMBL" id="CAJVPP010000132">
    <property type="protein sequence ID" value="CAG8445880.1"/>
    <property type="molecule type" value="Genomic_DNA"/>
</dbReference>
<dbReference type="Proteomes" id="UP000789375">
    <property type="component" value="Unassembled WGS sequence"/>
</dbReference>
<protein>
    <submittedName>
        <fullName evidence="1">2451_t:CDS:1</fullName>
    </submittedName>
</protein>
<accession>A0A9N8VA79</accession>
<comment type="caution">
    <text evidence="1">The sequence shown here is derived from an EMBL/GenBank/DDBJ whole genome shotgun (WGS) entry which is preliminary data.</text>
</comment>
<organism evidence="1 2">
    <name type="scientific">Funneliformis mosseae</name>
    <name type="common">Endomycorrhizal fungus</name>
    <name type="synonym">Glomus mosseae</name>
    <dbReference type="NCBI Taxonomy" id="27381"/>
    <lineage>
        <taxon>Eukaryota</taxon>
        <taxon>Fungi</taxon>
        <taxon>Fungi incertae sedis</taxon>
        <taxon>Mucoromycota</taxon>
        <taxon>Glomeromycotina</taxon>
        <taxon>Glomeromycetes</taxon>
        <taxon>Glomerales</taxon>
        <taxon>Glomeraceae</taxon>
        <taxon>Funneliformis</taxon>
    </lineage>
</organism>
<evidence type="ECO:0000313" key="2">
    <source>
        <dbReference type="Proteomes" id="UP000789375"/>
    </source>
</evidence>
<reference evidence="1" key="1">
    <citation type="submission" date="2021-06" db="EMBL/GenBank/DDBJ databases">
        <authorList>
            <person name="Kallberg Y."/>
            <person name="Tangrot J."/>
            <person name="Rosling A."/>
        </authorList>
    </citation>
    <scope>NUCLEOTIDE SEQUENCE</scope>
    <source>
        <strain evidence="1">87-6 pot B 2015</strain>
    </source>
</reference>
<name>A0A9N8VA79_FUNMO</name>
<dbReference type="AlphaFoldDB" id="A0A9N8VA79"/>
<keyword evidence="2" id="KW-1185">Reference proteome</keyword>
<sequence>MKTPEIRKYHIGSTKRSDDIFEMLLTPRITTKSDYKIQGINELLIIEGIFLEKITRKFKIHIKLHQVKTAAFHDYLSHYTIEIRESKNLIHDIITTALSTISMMKMRPNNDTKWAIKIQIQPTIMQP</sequence>
<gene>
    <name evidence="1" type="ORF">FMOSSE_LOCUS1169</name>
</gene>
<evidence type="ECO:0000313" key="1">
    <source>
        <dbReference type="EMBL" id="CAG8445880.1"/>
    </source>
</evidence>
<proteinExistence type="predicted"/>